<dbReference type="EMBL" id="PYGB01000005">
    <property type="protein sequence ID" value="PSK86512.1"/>
    <property type="molecule type" value="Genomic_DNA"/>
</dbReference>
<protein>
    <submittedName>
        <fullName evidence="3">Uncharacterized protein</fullName>
    </submittedName>
</protein>
<evidence type="ECO:0000313" key="5">
    <source>
        <dbReference type="Proteomes" id="UP000240624"/>
    </source>
</evidence>
<feature type="coiled-coil region" evidence="1">
    <location>
        <begin position="16"/>
        <end position="50"/>
    </location>
</feature>
<dbReference type="RefSeq" id="WP_085896302.1">
    <property type="nucleotide sequence ID" value="NZ_CAXPGX010000157.1"/>
</dbReference>
<dbReference type="AlphaFoldDB" id="A0A1X6Z948"/>
<keyword evidence="5" id="KW-1185">Reference proteome</keyword>
<sequence length="76" mass="8600">MIHWSPAAAPENRHDIDDLKAKLAIAEAAVADLRREVEIYEARERMLAEERESDAGMVGRLRRVLYRPKDGLRGGS</sequence>
<reference evidence="2 5" key="2">
    <citation type="submission" date="2018-03" db="EMBL/GenBank/DDBJ databases">
        <title>Genomic Encyclopedia of Archaeal and Bacterial Type Strains, Phase II (KMG-II): from individual species to whole genera.</title>
        <authorList>
            <person name="Goeker M."/>
        </authorList>
    </citation>
    <scope>NUCLEOTIDE SEQUENCE [LARGE SCALE GENOMIC DNA]</scope>
    <source>
        <strain evidence="2 5">DSM 29956</strain>
    </source>
</reference>
<evidence type="ECO:0000313" key="3">
    <source>
        <dbReference type="EMBL" id="SLN44796.1"/>
    </source>
</evidence>
<keyword evidence="1" id="KW-0175">Coiled coil</keyword>
<accession>A0A1X6Z948</accession>
<evidence type="ECO:0000313" key="2">
    <source>
        <dbReference type="EMBL" id="PSK86512.1"/>
    </source>
</evidence>
<gene>
    <name evidence="2" type="ORF">CLV79_105219</name>
    <name evidence="3" type="ORF">LOS8367_01953</name>
</gene>
<organism evidence="3 4">
    <name type="scientific">Limimaricola soesokkakensis</name>
    <dbReference type="NCBI Taxonomy" id="1343159"/>
    <lineage>
        <taxon>Bacteria</taxon>
        <taxon>Pseudomonadati</taxon>
        <taxon>Pseudomonadota</taxon>
        <taxon>Alphaproteobacteria</taxon>
        <taxon>Rhodobacterales</taxon>
        <taxon>Paracoccaceae</taxon>
        <taxon>Limimaricola</taxon>
    </lineage>
</organism>
<dbReference type="Proteomes" id="UP000193495">
    <property type="component" value="Unassembled WGS sequence"/>
</dbReference>
<dbReference type="EMBL" id="FWFY01000005">
    <property type="protein sequence ID" value="SLN44796.1"/>
    <property type="molecule type" value="Genomic_DNA"/>
</dbReference>
<reference evidence="3 4" key="1">
    <citation type="submission" date="2017-03" db="EMBL/GenBank/DDBJ databases">
        <authorList>
            <person name="Afonso C.L."/>
            <person name="Miller P.J."/>
            <person name="Scott M.A."/>
            <person name="Spackman E."/>
            <person name="Goraichik I."/>
            <person name="Dimitrov K.M."/>
            <person name="Suarez D.L."/>
            <person name="Swayne D.E."/>
        </authorList>
    </citation>
    <scope>NUCLEOTIDE SEQUENCE [LARGE SCALE GENOMIC DNA]</scope>
    <source>
        <strain evidence="3 4">CECT 8367</strain>
    </source>
</reference>
<proteinExistence type="predicted"/>
<name>A0A1X6Z948_9RHOB</name>
<dbReference type="Proteomes" id="UP000240624">
    <property type="component" value="Unassembled WGS sequence"/>
</dbReference>
<evidence type="ECO:0000313" key="4">
    <source>
        <dbReference type="Proteomes" id="UP000193495"/>
    </source>
</evidence>
<evidence type="ECO:0000256" key="1">
    <source>
        <dbReference type="SAM" id="Coils"/>
    </source>
</evidence>